<keyword evidence="2" id="KW-1185">Reference proteome</keyword>
<name>A0A495R3Q7_9EURY</name>
<dbReference type="EMBL" id="RBWW01000001">
    <property type="protein sequence ID" value="RKS81961.1"/>
    <property type="molecule type" value="Genomic_DNA"/>
</dbReference>
<proteinExistence type="predicted"/>
<gene>
    <name evidence="1" type="ORF">BDK61_1258</name>
</gene>
<evidence type="ECO:0000313" key="1">
    <source>
        <dbReference type="EMBL" id="RKS81961.1"/>
    </source>
</evidence>
<comment type="caution">
    <text evidence="1">The sequence shown here is derived from an EMBL/GenBank/DDBJ whole genome shotgun (WGS) entry which is preliminary data.</text>
</comment>
<sequence>MATKQSVQLPASDCPHCAASFEAAAPQISMCPECGYIPGHGSD</sequence>
<accession>A0A495R3Q7</accession>
<evidence type="ECO:0000313" key="2">
    <source>
        <dbReference type="Proteomes" id="UP000268233"/>
    </source>
</evidence>
<dbReference type="Proteomes" id="UP000268233">
    <property type="component" value="Unassembled WGS sequence"/>
</dbReference>
<protein>
    <submittedName>
        <fullName evidence="1">Uncharacterized protein</fullName>
    </submittedName>
</protein>
<dbReference type="AlphaFoldDB" id="A0A495R3Q7"/>
<reference evidence="1 2" key="1">
    <citation type="submission" date="2018-10" db="EMBL/GenBank/DDBJ databases">
        <title>Genomic Encyclopedia of Archaeal and Bacterial Type Strains, Phase II (KMG-II): from individual species to whole genera.</title>
        <authorList>
            <person name="Goeker M."/>
        </authorList>
    </citation>
    <scope>NUCLEOTIDE SEQUENCE [LARGE SCALE GENOMIC DNA]</scope>
    <source>
        <strain evidence="1 2">DSM 11927</strain>
    </source>
</reference>
<organism evidence="1 2">
    <name type="scientific">Haloarcula quadrata</name>
    <dbReference type="NCBI Taxonomy" id="182779"/>
    <lineage>
        <taxon>Archaea</taxon>
        <taxon>Methanobacteriati</taxon>
        <taxon>Methanobacteriota</taxon>
        <taxon>Stenosarchaea group</taxon>
        <taxon>Halobacteria</taxon>
        <taxon>Halobacteriales</taxon>
        <taxon>Haloarculaceae</taxon>
        <taxon>Haloarcula</taxon>
    </lineage>
</organism>